<organism evidence="1 2">
    <name type="scientific">Populus trichocarpa</name>
    <name type="common">Western balsam poplar</name>
    <name type="synonym">Populus balsamifera subsp. trichocarpa</name>
    <dbReference type="NCBI Taxonomy" id="3694"/>
    <lineage>
        <taxon>Eukaryota</taxon>
        <taxon>Viridiplantae</taxon>
        <taxon>Streptophyta</taxon>
        <taxon>Embryophyta</taxon>
        <taxon>Tracheophyta</taxon>
        <taxon>Spermatophyta</taxon>
        <taxon>Magnoliopsida</taxon>
        <taxon>eudicotyledons</taxon>
        <taxon>Gunneridae</taxon>
        <taxon>Pentapetalae</taxon>
        <taxon>rosids</taxon>
        <taxon>fabids</taxon>
        <taxon>Malpighiales</taxon>
        <taxon>Salicaceae</taxon>
        <taxon>Saliceae</taxon>
        <taxon>Populus</taxon>
    </lineage>
</organism>
<dbReference type="Proteomes" id="UP000006729">
    <property type="component" value="Chromosome 4"/>
</dbReference>
<dbReference type="EMBL" id="CM009293">
    <property type="protein sequence ID" value="KAI9396880.1"/>
    <property type="molecule type" value="Genomic_DNA"/>
</dbReference>
<keyword evidence="2" id="KW-1185">Reference proteome</keyword>
<accession>A0ACC0T5N9</accession>
<reference evidence="1 2" key="1">
    <citation type="journal article" date="2006" name="Science">
        <title>The genome of black cottonwood, Populus trichocarpa (Torr. &amp; Gray).</title>
        <authorList>
            <person name="Tuskan G.A."/>
            <person name="Difazio S."/>
            <person name="Jansson S."/>
            <person name="Bohlmann J."/>
            <person name="Grigoriev I."/>
            <person name="Hellsten U."/>
            <person name="Putnam N."/>
            <person name="Ralph S."/>
            <person name="Rombauts S."/>
            <person name="Salamov A."/>
            <person name="Schein J."/>
            <person name="Sterck L."/>
            <person name="Aerts A."/>
            <person name="Bhalerao R.R."/>
            <person name="Bhalerao R.P."/>
            <person name="Blaudez D."/>
            <person name="Boerjan W."/>
            <person name="Brun A."/>
            <person name="Brunner A."/>
            <person name="Busov V."/>
            <person name="Campbell M."/>
            <person name="Carlson J."/>
            <person name="Chalot M."/>
            <person name="Chapman J."/>
            <person name="Chen G.L."/>
            <person name="Cooper D."/>
            <person name="Coutinho P.M."/>
            <person name="Couturier J."/>
            <person name="Covert S."/>
            <person name="Cronk Q."/>
            <person name="Cunningham R."/>
            <person name="Davis J."/>
            <person name="Degroeve S."/>
            <person name="Dejardin A."/>
            <person name="Depamphilis C."/>
            <person name="Detter J."/>
            <person name="Dirks B."/>
            <person name="Dubchak I."/>
            <person name="Duplessis S."/>
            <person name="Ehlting J."/>
            <person name="Ellis B."/>
            <person name="Gendler K."/>
            <person name="Goodstein D."/>
            <person name="Gribskov M."/>
            <person name="Grimwood J."/>
            <person name="Groover A."/>
            <person name="Gunter L."/>
            <person name="Hamberger B."/>
            <person name="Heinze B."/>
            <person name="Helariutta Y."/>
            <person name="Henrissat B."/>
            <person name="Holligan D."/>
            <person name="Holt R."/>
            <person name="Huang W."/>
            <person name="Islam-Faridi N."/>
            <person name="Jones S."/>
            <person name="Jones-Rhoades M."/>
            <person name="Jorgensen R."/>
            <person name="Joshi C."/>
            <person name="Kangasjarvi J."/>
            <person name="Karlsson J."/>
            <person name="Kelleher C."/>
            <person name="Kirkpatrick R."/>
            <person name="Kirst M."/>
            <person name="Kohler A."/>
            <person name="Kalluri U."/>
            <person name="Larimer F."/>
            <person name="Leebens-Mack J."/>
            <person name="Leple J.C."/>
            <person name="Locascio P."/>
            <person name="Lou Y."/>
            <person name="Lucas S."/>
            <person name="Martin F."/>
            <person name="Montanini B."/>
            <person name="Napoli C."/>
            <person name="Nelson D.R."/>
            <person name="Nelson C."/>
            <person name="Nieminen K."/>
            <person name="Nilsson O."/>
            <person name="Pereda V."/>
            <person name="Peter G."/>
            <person name="Philippe R."/>
            <person name="Pilate G."/>
            <person name="Poliakov A."/>
            <person name="Razumovskaya J."/>
            <person name="Richardson P."/>
            <person name="Rinaldi C."/>
            <person name="Ritland K."/>
            <person name="Rouze P."/>
            <person name="Ryaboy D."/>
            <person name="Schmutz J."/>
            <person name="Schrader J."/>
            <person name="Segerman B."/>
            <person name="Shin H."/>
            <person name="Siddiqui A."/>
            <person name="Sterky F."/>
            <person name="Terry A."/>
            <person name="Tsai C.J."/>
            <person name="Uberbacher E."/>
            <person name="Unneberg P."/>
            <person name="Vahala J."/>
            <person name="Wall K."/>
            <person name="Wessler S."/>
            <person name="Yang G."/>
            <person name="Yin T."/>
            <person name="Douglas C."/>
            <person name="Marra M."/>
            <person name="Sandberg G."/>
            <person name="Van de Peer Y."/>
            <person name="Rokhsar D."/>
        </authorList>
    </citation>
    <scope>NUCLEOTIDE SEQUENCE [LARGE SCALE GENOMIC DNA]</scope>
    <source>
        <strain evidence="2">cv. Nisqually</strain>
    </source>
</reference>
<evidence type="ECO:0000313" key="1">
    <source>
        <dbReference type="EMBL" id="KAI9396880.1"/>
    </source>
</evidence>
<comment type="caution">
    <text evidence="1">The sequence shown here is derived from an EMBL/GenBank/DDBJ whole genome shotgun (WGS) entry which is preliminary data.</text>
</comment>
<sequence length="81" mass="9713">MMLTQLLITNFWCYLIYCSNTWLIFCYNIFMQGERERMAARVVLFLSQPYDERCCFSISLPQWSSKASIQVSCVLILKEWH</sequence>
<gene>
    <name evidence="1" type="ORF">POPTR_004G202300v4</name>
</gene>
<evidence type="ECO:0000313" key="2">
    <source>
        <dbReference type="Proteomes" id="UP000006729"/>
    </source>
</evidence>
<proteinExistence type="predicted"/>
<protein>
    <submittedName>
        <fullName evidence="1">Uncharacterized protein</fullName>
    </submittedName>
</protein>
<name>A0ACC0T5N9_POPTR</name>